<protein>
    <submittedName>
        <fullName evidence="5">MoxR family ATPase</fullName>
    </submittedName>
</protein>
<evidence type="ECO:0000259" key="3">
    <source>
        <dbReference type="Pfam" id="PF07726"/>
    </source>
</evidence>
<dbReference type="InterPro" id="IPR027417">
    <property type="entry name" value="P-loop_NTPase"/>
</dbReference>
<reference evidence="5" key="1">
    <citation type="journal article" date="2020" name="mSystems">
        <title>Genome- and Community-Level Interaction Insights into Carbon Utilization and Element Cycling Functions of Hydrothermarchaeota in Hydrothermal Sediment.</title>
        <authorList>
            <person name="Zhou Z."/>
            <person name="Liu Y."/>
            <person name="Xu W."/>
            <person name="Pan J."/>
            <person name="Luo Z.H."/>
            <person name="Li M."/>
        </authorList>
    </citation>
    <scope>NUCLEOTIDE SEQUENCE [LARGE SCALE GENOMIC DNA]</scope>
    <source>
        <strain evidence="5">SpSt-116</strain>
    </source>
</reference>
<feature type="domain" description="ChlI/MoxR AAA lid" evidence="4">
    <location>
        <begin position="232"/>
        <end position="289"/>
    </location>
</feature>
<organism evidence="5">
    <name type="scientific">Thermofilum adornatum</name>
    <dbReference type="NCBI Taxonomy" id="1365176"/>
    <lineage>
        <taxon>Archaea</taxon>
        <taxon>Thermoproteota</taxon>
        <taxon>Thermoprotei</taxon>
        <taxon>Thermofilales</taxon>
        <taxon>Thermofilaceae</taxon>
        <taxon>Thermofilum</taxon>
    </lineage>
</organism>
<dbReference type="EMBL" id="DSAY01000001">
    <property type="protein sequence ID" value="HDP14160.1"/>
    <property type="molecule type" value="Genomic_DNA"/>
</dbReference>
<keyword evidence="2" id="KW-0067">ATP-binding</keyword>
<dbReference type="FunFam" id="3.40.50.300:FF:000640">
    <property type="entry name" value="MoxR family ATPase"/>
    <property type="match status" value="1"/>
</dbReference>
<feature type="domain" description="ATPase AAA-3" evidence="3">
    <location>
        <begin position="39"/>
        <end position="169"/>
    </location>
</feature>
<dbReference type="PIRSF" id="PIRSF002849">
    <property type="entry name" value="AAA_ATPase_chaperone_MoxR_prd"/>
    <property type="match status" value="1"/>
</dbReference>
<keyword evidence="1" id="KW-0547">Nucleotide-binding</keyword>
<sequence length="319" mass="36159">MSPPEKQKLEKVFTEIEKAVIGKRNVVEKLLVALLSGGHVLIEDYPGLAKTLLASTFARVLDLEFRRIQFTPDLLPADITGSHIFDMHSSTFKFRRGPIFTNLLLADEINRAPPKTQSALLEAMQERQVTVDGVTFQLETPFMVIATLNPIEYEGTYPLPEAQLDRFLLKIRMGYPSYEEEVLILKKRVERKKDQADVEKVLSKNDVLELVKRVEDVYVDNTIFTYIVNICRATRELKEVEVGVSPRGTESLLKASRALAFIRGRDYVLPDDVKEIAPSVLAHRLVMKSESLVRGLTPEILIDRVLQRVEVPRDFGGKA</sequence>
<dbReference type="AlphaFoldDB" id="A0A7C1CCB9"/>
<dbReference type="InterPro" id="IPR041628">
    <property type="entry name" value="ChlI/MoxR_AAA_lid"/>
</dbReference>
<dbReference type="Gene3D" id="3.40.50.300">
    <property type="entry name" value="P-loop containing nucleotide triphosphate hydrolases"/>
    <property type="match status" value="1"/>
</dbReference>
<proteinExistence type="predicted"/>
<dbReference type="InterPro" id="IPR050764">
    <property type="entry name" value="CbbQ/NirQ/NorQ/GpvN"/>
</dbReference>
<dbReference type="InterPro" id="IPR011703">
    <property type="entry name" value="ATPase_AAA-3"/>
</dbReference>
<dbReference type="Gene3D" id="1.10.8.80">
    <property type="entry name" value="Magnesium chelatase subunit I, C-Terminal domain"/>
    <property type="match status" value="1"/>
</dbReference>
<comment type="caution">
    <text evidence="5">The sequence shown here is derived from an EMBL/GenBank/DDBJ whole genome shotgun (WGS) entry which is preliminary data.</text>
</comment>
<name>A0A7C1CCB9_9CREN</name>
<accession>A0A7C1CCB9</accession>
<evidence type="ECO:0000256" key="2">
    <source>
        <dbReference type="ARBA" id="ARBA00022840"/>
    </source>
</evidence>
<dbReference type="CDD" id="cd00009">
    <property type="entry name" value="AAA"/>
    <property type="match status" value="1"/>
</dbReference>
<dbReference type="GO" id="GO:0005524">
    <property type="term" value="F:ATP binding"/>
    <property type="evidence" value="ECO:0007669"/>
    <property type="project" value="UniProtKB-KW"/>
</dbReference>
<dbReference type="Pfam" id="PF07726">
    <property type="entry name" value="AAA_3"/>
    <property type="match status" value="1"/>
</dbReference>
<evidence type="ECO:0000256" key="1">
    <source>
        <dbReference type="ARBA" id="ARBA00022741"/>
    </source>
</evidence>
<dbReference type="GO" id="GO:0016887">
    <property type="term" value="F:ATP hydrolysis activity"/>
    <property type="evidence" value="ECO:0007669"/>
    <property type="project" value="InterPro"/>
</dbReference>
<dbReference type="SUPFAM" id="SSF52540">
    <property type="entry name" value="P-loop containing nucleoside triphosphate hydrolases"/>
    <property type="match status" value="1"/>
</dbReference>
<dbReference type="Pfam" id="PF17863">
    <property type="entry name" value="AAA_lid_2"/>
    <property type="match status" value="1"/>
</dbReference>
<evidence type="ECO:0000259" key="4">
    <source>
        <dbReference type="Pfam" id="PF17863"/>
    </source>
</evidence>
<evidence type="ECO:0000313" key="5">
    <source>
        <dbReference type="EMBL" id="HDP14160.1"/>
    </source>
</evidence>
<dbReference type="PANTHER" id="PTHR42759:SF5">
    <property type="entry name" value="METHANOL DEHYDROGENASE REGULATOR"/>
    <property type="match status" value="1"/>
</dbReference>
<gene>
    <name evidence="5" type="ORF">ENN26_00065</name>
</gene>
<dbReference type="PANTHER" id="PTHR42759">
    <property type="entry name" value="MOXR FAMILY PROTEIN"/>
    <property type="match status" value="1"/>
</dbReference>